<dbReference type="EMBL" id="JBHSMA010000008">
    <property type="protein sequence ID" value="MFC5411745.1"/>
    <property type="molecule type" value="Genomic_DNA"/>
</dbReference>
<dbReference type="PANTHER" id="PTHR30273">
    <property type="entry name" value="PERIPLASMIC SIGNAL SENSOR AND SIGMA FACTOR ACTIVATOR FECR-RELATED"/>
    <property type="match status" value="1"/>
</dbReference>
<evidence type="ECO:0000313" key="3">
    <source>
        <dbReference type="Proteomes" id="UP001596106"/>
    </source>
</evidence>
<dbReference type="Gene3D" id="2.60.120.1440">
    <property type="match status" value="1"/>
</dbReference>
<dbReference type="Gene3D" id="3.55.50.30">
    <property type="match status" value="1"/>
</dbReference>
<dbReference type="RefSeq" id="WP_379848634.1">
    <property type="nucleotide sequence ID" value="NZ_JBHSMA010000008.1"/>
</dbReference>
<dbReference type="Pfam" id="PF04773">
    <property type="entry name" value="FecR"/>
    <property type="match status" value="1"/>
</dbReference>
<gene>
    <name evidence="2" type="ORF">ACFPMF_20655</name>
</gene>
<sequence length="328" mass="37507">MEYESFTPDDWVFDARFRNWVLNPSEPEDRFWQPYIEAHPAQREAIAQARILILYSQHPPAVPAEQLDRSWQTVRNRLQTPTVRPLLVKRWLAVAASVTVLLLAGAGYWAYQNSPETYETAYGETRKLTLHDGSAVTLNANSRLRLARRWKPGDDREVWLEGEAFFSVTHQQNHQKFIVHARELDVQVLGTAFNVFTRPKAVKVMLESGRVQLSPPARSQQASIVMKPGQLFEVRANGTSSLRSIKPEFYSAWKENRLILNQTTLADLVEILRDNYGLTVDVQPEELLQLRASGSMPLTNADDLLTQIGRLFALEISRSADRIRLTKQ</sequence>
<feature type="domain" description="FecR protein" evidence="1">
    <location>
        <begin position="117"/>
        <end position="212"/>
    </location>
</feature>
<comment type="caution">
    <text evidence="2">The sequence shown here is derived from an EMBL/GenBank/DDBJ whole genome shotgun (WGS) entry which is preliminary data.</text>
</comment>
<organism evidence="2 3">
    <name type="scientific">Larkinella bovis</name>
    <dbReference type="NCBI Taxonomy" id="683041"/>
    <lineage>
        <taxon>Bacteria</taxon>
        <taxon>Pseudomonadati</taxon>
        <taxon>Bacteroidota</taxon>
        <taxon>Cytophagia</taxon>
        <taxon>Cytophagales</taxon>
        <taxon>Spirosomataceae</taxon>
        <taxon>Larkinella</taxon>
    </lineage>
</organism>
<dbReference type="Proteomes" id="UP001596106">
    <property type="component" value="Unassembled WGS sequence"/>
</dbReference>
<dbReference type="InterPro" id="IPR006860">
    <property type="entry name" value="FecR"/>
</dbReference>
<dbReference type="InterPro" id="IPR012373">
    <property type="entry name" value="Ferrdict_sens_TM"/>
</dbReference>
<evidence type="ECO:0000259" key="1">
    <source>
        <dbReference type="Pfam" id="PF04773"/>
    </source>
</evidence>
<dbReference type="PANTHER" id="PTHR30273:SF2">
    <property type="entry name" value="PROTEIN FECR"/>
    <property type="match status" value="1"/>
</dbReference>
<evidence type="ECO:0000313" key="2">
    <source>
        <dbReference type="EMBL" id="MFC5411745.1"/>
    </source>
</evidence>
<accession>A0ABW0IE27</accession>
<keyword evidence="3" id="KW-1185">Reference proteome</keyword>
<proteinExistence type="predicted"/>
<dbReference type="PIRSF" id="PIRSF018266">
    <property type="entry name" value="FecR"/>
    <property type="match status" value="1"/>
</dbReference>
<name>A0ABW0IE27_9BACT</name>
<reference evidence="3" key="1">
    <citation type="journal article" date="2019" name="Int. J. Syst. Evol. Microbiol.">
        <title>The Global Catalogue of Microorganisms (GCM) 10K type strain sequencing project: providing services to taxonomists for standard genome sequencing and annotation.</title>
        <authorList>
            <consortium name="The Broad Institute Genomics Platform"/>
            <consortium name="The Broad Institute Genome Sequencing Center for Infectious Disease"/>
            <person name="Wu L."/>
            <person name="Ma J."/>
        </authorList>
    </citation>
    <scope>NUCLEOTIDE SEQUENCE [LARGE SCALE GENOMIC DNA]</scope>
    <source>
        <strain evidence="3">CCUG 55250</strain>
    </source>
</reference>
<protein>
    <submittedName>
        <fullName evidence="2">FecR domain-containing protein</fullName>
    </submittedName>
</protein>